<dbReference type="Proteomes" id="UP000664277">
    <property type="component" value="Unassembled WGS sequence"/>
</dbReference>
<evidence type="ECO:0000313" key="1">
    <source>
        <dbReference type="EMBL" id="MBN8662902.1"/>
    </source>
</evidence>
<proteinExistence type="predicted"/>
<dbReference type="InterPro" id="IPR032675">
    <property type="entry name" value="LRR_dom_sf"/>
</dbReference>
<dbReference type="Gene3D" id="3.80.10.10">
    <property type="entry name" value="Ribonuclease Inhibitor"/>
    <property type="match status" value="1"/>
</dbReference>
<dbReference type="EMBL" id="JAFLCK010000065">
    <property type="protein sequence ID" value="MBN8662902.1"/>
    <property type="molecule type" value="Genomic_DNA"/>
</dbReference>
<comment type="caution">
    <text evidence="1">The sequence shown here is derived from an EMBL/GenBank/DDBJ whole genome shotgun (WGS) entry which is preliminary data.</text>
</comment>
<organism evidence="1 2">
    <name type="scientific">Candidatus Obscuribacter phosphatis</name>
    <dbReference type="NCBI Taxonomy" id="1906157"/>
    <lineage>
        <taxon>Bacteria</taxon>
        <taxon>Bacillati</taxon>
        <taxon>Candidatus Melainabacteria</taxon>
        <taxon>Candidatus Obscuribacterales</taxon>
        <taxon>Candidatus Obscuribacteraceae</taxon>
        <taxon>Candidatus Obscuribacter</taxon>
    </lineage>
</organism>
<accession>A0A8J7PDH6</accession>
<gene>
    <name evidence="1" type="ORF">J0M35_21225</name>
</gene>
<sequence>MTLEDLVFSSYDSSRNVHLQYPLTEESLGWIKESTKRVVIPSTFEPEDYVRVAAAMERSPNATLAQIGYATNLDFLRFFPNVTSLDFAGPYESLAPLKSLTCLQDLSLTIGNFNTTSLDEVVQLGQLRRLHLRGNSSGGIKTIPEFVASFESLNQLPNLQVICLTELKLPHLRVISSMPALRSLHVTQCSIGELADIGDSRTLLHLHIGYSSAKSIDFLSSLFSLQYLSLDHLSQIDHLPAMSALRGLRRIDIINLSKLTDLSPIASCPVLEDLVLVATKNIGGDDFRCFQTHPTLKHVWTDLGSQRRNSEVHSLLGLPRAGARSRFAFRI</sequence>
<dbReference type="AlphaFoldDB" id="A0A8J7PDH6"/>
<evidence type="ECO:0000313" key="2">
    <source>
        <dbReference type="Proteomes" id="UP000664277"/>
    </source>
</evidence>
<protein>
    <submittedName>
        <fullName evidence="1">Uncharacterized protein</fullName>
    </submittedName>
</protein>
<dbReference type="SUPFAM" id="SSF52058">
    <property type="entry name" value="L domain-like"/>
    <property type="match status" value="1"/>
</dbReference>
<name>A0A8J7PDH6_9BACT</name>
<reference evidence="1" key="1">
    <citation type="submission" date="2021-02" db="EMBL/GenBank/DDBJ databases">
        <title>Genome-Resolved Metagenomics of a Microbial Community Performing Photosynthetic Biological Nutrient Removal.</title>
        <authorList>
            <person name="Mcdaniel E.A."/>
        </authorList>
    </citation>
    <scope>NUCLEOTIDE SEQUENCE</scope>
    <source>
        <strain evidence="1">UWPOB_OBS1</strain>
    </source>
</reference>